<dbReference type="Gene3D" id="1.10.10.10">
    <property type="entry name" value="Winged helix-like DNA-binding domain superfamily/Winged helix DNA-binding domain"/>
    <property type="match status" value="1"/>
</dbReference>
<reference evidence="5 6" key="1">
    <citation type="submission" date="2019-02" db="EMBL/GenBank/DDBJ databases">
        <title>Deep-cultivation of Planctomycetes and their phenomic and genomic characterization uncovers novel biology.</title>
        <authorList>
            <person name="Wiegand S."/>
            <person name="Jogler M."/>
            <person name="Boedeker C."/>
            <person name="Pinto D."/>
            <person name="Vollmers J."/>
            <person name="Rivas-Marin E."/>
            <person name="Kohn T."/>
            <person name="Peeters S.H."/>
            <person name="Heuer A."/>
            <person name="Rast P."/>
            <person name="Oberbeckmann S."/>
            <person name="Bunk B."/>
            <person name="Jeske O."/>
            <person name="Meyerdierks A."/>
            <person name="Storesund J.E."/>
            <person name="Kallscheuer N."/>
            <person name="Luecker S."/>
            <person name="Lage O.M."/>
            <person name="Pohl T."/>
            <person name="Merkel B.J."/>
            <person name="Hornburger P."/>
            <person name="Mueller R.-W."/>
            <person name="Bruemmer F."/>
            <person name="Labrenz M."/>
            <person name="Spormann A.M."/>
            <person name="Op den Camp H."/>
            <person name="Overmann J."/>
            <person name="Amann R."/>
            <person name="Jetten M.S.M."/>
            <person name="Mascher T."/>
            <person name="Medema M.H."/>
            <person name="Devos D.P."/>
            <person name="Kaster A.-K."/>
            <person name="Ovreas L."/>
            <person name="Rohde M."/>
            <person name="Galperin M.Y."/>
            <person name="Jogler C."/>
        </authorList>
    </citation>
    <scope>NUCLEOTIDE SEQUENCE [LARGE SCALE GENOMIC DNA]</scope>
    <source>
        <strain evidence="5 6">V22</strain>
    </source>
</reference>
<dbReference type="EMBL" id="CP036316">
    <property type="protein sequence ID" value="QDT65423.1"/>
    <property type="molecule type" value="Genomic_DNA"/>
</dbReference>
<dbReference type="InterPro" id="IPR036388">
    <property type="entry name" value="WH-like_DNA-bd_sf"/>
</dbReference>
<protein>
    <submittedName>
        <fullName evidence="5">RNA polymerase sigma factor</fullName>
    </submittedName>
</protein>
<dbReference type="KEGG" id="chya:V22_26760"/>
<keyword evidence="2" id="KW-0731">Sigma factor</keyword>
<dbReference type="GO" id="GO:0016987">
    <property type="term" value="F:sigma factor activity"/>
    <property type="evidence" value="ECO:0007669"/>
    <property type="project" value="UniProtKB-KW"/>
</dbReference>
<evidence type="ECO:0000313" key="5">
    <source>
        <dbReference type="EMBL" id="QDT65423.1"/>
    </source>
</evidence>
<dbReference type="AlphaFoldDB" id="A0A517TAM8"/>
<name>A0A517TAM8_9PLAN</name>
<evidence type="ECO:0000259" key="4">
    <source>
        <dbReference type="Pfam" id="PF04542"/>
    </source>
</evidence>
<sequence>MSHLDSIPDFHSNGVNSERRREFVQLLSEIYNNLHAYVFTIIGNAVEADDVMQETCLLLWKKFDDFQTGSNFGRWARTVALNLARNHARKRQRHQGYGLSPETLNLISQTHVGGTELLELRRERLSICMKRLASDDRKFLSIFYSGEMTISALARQVGRTPKSLYRRLDRLRKKLYDCVTRSLADEEDLS</sequence>
<dbReference type="SUPFAM" id="SSF88946">
    <property type="entry name" value="Sigma2 domain of RNA polymerase sigma factors"/>
    <property type="match status" value="1"/>
</dbReference>
<evidence type="ECO:0000256" key="1">
    <source>
        <dbReference type="ARBA" id="ARBA00023015"/>
    </source>
</evidence>
<dbReference type="OrthoDB" id="6383365at2"/>
<accession>A0A517TAM8</accession>
<dbReference type="PANTHER" id="PTHR43133">
    <property type="entry name" value="RNA POLYMERASE ECF-TYPE SIGMA FACTO"/>
    <property type="match status" value="1"/>
</dbReference>
<keyword evidence="6" id="KW-1185">Reference proteome</keyword>
<dbReference type="Pfam" id="PF04542">
    <property type="entry name" value="Sigma70_r2"/>
    <property type="match status" value="1"/>
</dbReference>
<evidence type="ECO:0000313" key="6">
    <source>
        <dbReference type="Proteomes" id="UP000319976"/>
    </source>
</evidence>
<organism evidence="5 6">
    <name type="scientific">Calycomorphotria hydatis</name>
    <dbReference type="NCBI Taxonomy" id="2528027"/>
    <lineage>
        <taxon>Bacteria</taxon>
        <taxon>Pseudomonadati</taxon>
        <taxon>Planctomycetota</taxon>
        <taxon>Planctomycetia</taxon>
        <taxon>Planctomycetales</taxon>
        <taxon>Planctomycetaceae</taxon>
        <taxon>Calycomorphotria</taxon>
    </lineage>
</organism>
<dbReference type="InterPro" id="IPR007627">
    <property type="entry name" value="RNA_pol_sigma70_r2"/>
</dbReference>
<feature type="domain" description="RNA polymerase sigma-70 region 2" evidence="4">
    <location>
        <begin position="30"/>
        <end position="93"/>
    </location>
</feature>
<dbReference type="InterPro" id="IPR013325">
    <property type="entry name" value="RNA_pol_sigma_r2"/>
</dbReference>
<dbReference type="Proteomes" id="UP000319976">
    <property type="component" value="Chromosome"/>
</dbReference>
<dbReference type="NCBIfam" id="TIGR02937">
    <property type="entry name" value="sigma70-ECF"/>
    <property type="match status" value="1"/>
</dbReference>
<dbReference type="RefSeq" id="WP_145263409.1">
    <property type="nucleotide sequence ID" value="NZ_CP036316.1"/>
</dbReference>
<dbReference type="PANTHER" id="PTHR43133:SF51">
    <property type="entry name" value="RNA POLYMERASE SIGMA FACTOR"/>
    <property type="match status" value="1"/>
</dbReference>
<gene>
    <name evidence="5" type="ORF">V22_26760</name>
</gene>
<dbReference type="GO" id="GO:0006352">
    <property type="term" value="P:DNA-templated transcription initiation"/>
    <property type="evidence" value="ECO:0007669"/>
    <property type="project" value="InterPro"/>
</dbReference>
<proteinExistence type="predicted"/>
<keyword evidence="3" id="KW-0804">Transcription</keyword>
<dbReference type="InterPro" id="IPR014331">
    <property type="entry name" value="RNA_pol_sigma70_ECF_RHOBA"/>
</dbReference>
<dbReference type="Gene3D" id="1.10.1740.10">
    <property type="match status" value="1"/>
</dbReference>
<evidence type="ECO:0000256" key="3">
    <source>
        <dbReference type="ARBA" id="ARBA00023163"/>
    </source>
</evidence>
<dbReference type="InterPro" id="IPR039425">
    <property type="entry name" value="RNA_pol_sigma-70-like"/>
</dbReference>
<dbReference type="NCBIfam" id="TIGR02989">
    <property type="entry name" value="Sig-70_gvs1"/>
    <property type="match status" value="1"/>
</dbReference>
<evidence type="ECO:0000256" key="2">
    <source>
        <dbReference type="ARBA" id="ARBA00023082"/>
    </source>
</evidence>
<keyword evidence="1" id="KW-0805">Transcription regulation</keyword>
<dbReference type="InterPro" id="IPR014284">
    <property type="entry name" value="RNA_pol_sigma-70_dom"/>
</dbReference>